<keyword evidence="2" id="KW-0812">Transmembrane</keyword>
<protein>
    <submittedName>
        <fullName evidence="4">DUF4190 domain-containing protein</fullName>
    </submittedName>
</protein>
<evidence type="ECO:0000256" key="1">
    <source>
        <dbReference type="SAM" id="MobiDB-lite"/>
    </source>
</evidence>
<dbReference type="RefSeq" id="WP_292710580.1">
    <property type="nucleotide sequence ID" value="NZ_BAAAUO010000002.1"/>
</dbReference>
<gene>
    <name evidence="4" type="ORF">V2V91_06435</name>
</gene>
<evidence type="ECO:0000313" key="4">
    <source>
        <dbReference type="EMBL" id="MEF2254777.1"/>
    </source>
</evidence>
<dbReference type="InterPro" id="IPR025241">
    <property type="entry name" value="DUF4190"/>
</dbReference>
<feature type="transmembrane region" description="Helical" evidence="2">
    <location>
        <begin position="68"/>
        <end position="93"/>
    </location>
</feature>
<keyword evidence="2" id="KW-1133">Transmembrane helix</keyword>
<organism evidence="4 5">
    <name type="scientific">Microbacterium schleiferi</name>
    <dbReference type="NCBI Taxonomy" id="69362"/>
    <lineage>
        <taxon>Bacteria</taxon>
        <taxon>Bacillati</taxon>
        <taxon>Actinomycetota</taxon>
        <taxon>Actinomycetes</taxon>
        <taxon>Micrococcales</taxon>
        <taxon>Microbacteriaceae</taxon>
        <taxon>Microbacterium</taxon>
    </lineage>
</organism>
<proteinExistence type="predicted"/>
<dbReference type="Proteomes" id="UP001351900">
    <property type="component" value="Unassembled WGS sequence"/>
</dbReference>
<feature type="compositionally biased region" description="Pro residues" evidence="1">
    <location>
        <begin position="19"/>
        <end position="31"/>
    </location>
</feature>
<evidence type="ECO:0000259" key="3">
    <source>
        <dbReference type="Pfam" id="PF13828"/>
    </source>
</evidence>
<evidence type="ECO:0000256" key="2">
    <source>
        <dbReference type="SAM" id="Phobius"/>
    </source>
</evidence>
<feature type="region of interest" description="Disordered" evidence="1">
    <location>
        <begin position="1"/>
        <end position="31"/>
    </location>
</feature>
<dbReference type="EMBL" id="JAZHOV010000003">
    <property type="protein sequence ID" value="MEF2254777.1"/>
    <property type="molecule type" value="Genomic_DNA"/>
</dbReference>
<evidence type="ECO:0000313" key="5">
    <source>
        <dbReference type="Proteomes" id="UP001351900"/>
    </source>
</evidence>
<dbReference type="Pfam" id="PF13828">
    <property type="entry name" value="DUF4190"/>
    <property type="match status" value="1"/>
</dbReference>
<keyword evidence="2" id="KW-0472">Membrane</keyword>
<name>A0ABU7V510_9MICO</name>
<feature type="transmembrane region" description="Helical" evidence="2">
    <location>
        <begin position="114"/>
        <end position="141"/>
    </location>
</feature>
<keyword evidence="5" id="KW-1185">Reference proteome</keyword>
<accession>A0ABU7V510</accession>
<comment type="caution">
    <text evidence="4">The sequence shown here is derived from an EMBL/GenBank/DDBJ whole genome shotgun (WGS) entry which is preliminary data.</text>
</comment>
<sequence>MSDQNSPATPEEQPSAAAPVPPAPAAPAAYPPPAPPAPPAYSAPAAPPAYGAAPAYAAYPQGPKTNTLAIVSLVSSLVGVFVIPIIGQIVGIITGHMSLSQIKQTGEGGRGLGLAGVIIGWVSLGLWILGIIALVLFFVAVGTAGVTSYRS</sequence>
<feature type="domain" description="DUF4190" evidence="3">
    <location>
        <begin position="68"/>
        <end position="129"/>
    </location>
</feature>
<reference evidence="4 5" key="1">
    <citation type="submission" date="2024-01" db="EMBL/GenBank/DDBJ databases">
        <title>the genome sequence of strain Microbacterium schleiferi NBRC 15075.</title>
        <authorList>
            <person name="Ding Y."/>
            <person name="Zhang G."/>
        </authorList>
    </citation>
    <scope>NUCLEOTIDE SEQUENCE [LARGE SCALE GENOMIC DNA]</scope>
    <source>
        <strain evidence="4 5">NBRC 15075</strain>
    </source>
</reference>